<gene>
    <name evidence="4" type="ORF">CLV43_106121</name>
</gene>
<proteinExistence type="inferred from homology"/>
<dbReference type="GO" id="GO:0008194">
    <property type="term" value="F:UDP-glycosyltransferase activity"/>
    <property type="evidence" value="ECO:0007669"/>
    <property type="project" value="InterPro"/>
</dbReference>
<dbReference type="InterPro" id="IPR010610">
    <property type="entry name" value="EryCIII-like_C"/>
</dbReference>
<sequence>MPKHVLFLSAPAFGHVFPTLTIAEALARRGHRVSYATTEFFAQYAEQSGVTPLIYGPTLAAIPAGLSDHADTAEIVLTCMRFYEEGLRSVASVEALVDTTPDLIVFDPMMYGAAAVLGRKWTVPIVLTHPNLAFNDTVDWTAPRRAELLAGPRGAEAAAVESGLQDLFLQHGIDETLLHQPNDLALVFVPKAFQPQGDSFSDHYAFVGPCNDGTIFQGDWQPPTPDSKVLFISLGTVHNARPDFFRLFATAFADLDWHVVVTLGGWTAEDLGDLPPNFEVHPWLPQLAVLEHATVFLSNGGLGGVMAAVQQGTPLLLAPEVAEQDMDARQVVELGLGRIVELSTITPESLRQAVLDLSTDTPTTARLNWMRDRVTESGGTTRAADLIEKRMTT</sequence>
<dbReference type="Gene3D" id="3.40.50.2000">
    <property type="entry name" value="Glycogen Phosphorylase B"/>
    <property type="match status" value="2"/>
</dbReference>
<organism evidence="4 5">
    <name type="scientific">Umezawaea tangerina</name>
    <dbReference type="NCBI Taxonomy" id="84725"/>
    <lineage>
        <taxon>Bacteria</taxon>
        <taxon>Bacillati</taxon>
        <taxon>Actinomycetota</taxon>
        <taxon>Actinomycetes</taxon>
        <taxon>Pseudonocardiales</taxon>
        <taxon>Pseudonocardiaceae</taxon>
        <taxon>Umezawaea</taxon>
    </lineage>
</organism>
<evidence type="ECO:0000256" key="1">
    <source>
        <dbReference type="ARBA" id="ARBA00009995"/>
    </source>
</evidence>
<dbReference type="GO" id="GO:0016758">
    <property type="term" value="F:hexosyltransferase activity"/>
    <property type="evidence" value="ECO:0007669"/>
    <property type="project" value="InterPro"/>
</dbReference>
<dbReference type="AlphaFoldDB" id="A0A2T0T3Z0"/>
<dbReference type="FunFam" id="3.40.50.2000:FF:000072">
    <property type="entry name" value="Glycosyl transferase"/>
    <property type="match status" value="1"/>
</dbReference>
<comment type="caution">
    <text evidence="4">The sequence shown here is derived from an EMBL/GenBank/DDBJ whole genome shotgun (WGS) entry which is preliminary data.</text>
</comment>
<dbReference type="InterPro" id="IPR006326">
    <property type="entry name" value="UDPGT_MGT-like"/>
</dbReference>
<dbReference type="Pfam" id="PF06722">
    <property type="entry name" value="EryCIII-like_C"/>
    <property type="match status" value="1"/>
</dbReference>
<dbReference type="InterPro" id="IPR002213">
    <property type="entry name" value="UDP_glucos_trans"/>
</dbReference>
<protein>
    <submittedName>
        <fullName evidence="4">dTDP-L-oleandrosyltransferase</fullName>
    </submittedName>
</protein>
<evidence type="ECO:0000313" key="4">
    <source>
        <dbReference type="EMBL" id="PRY40386.1"/>
    </source>
</evidence>
<reference evidence="4 5" key="1">
    <citation type="submission" date="2018-03" db="EMBL/GenBank/DDBJ databases">
        <title>Genomic Encyclopedia of Archaeal and Bacterial Type Strains, Phase II (KMG-II): from individual species to whole genera.</title>
        <authorList>
            <person name="Goeker M."/>
        </authorList>
    </citation>
    <scope>NUCLEOTIDE SEQUENCE [LARGE SCALE GENOMIC DNA]</scope>
    <source>
        <strain evidence="4 5">DSM 44720</strain>
    </source>
</reference>
<comment type="similarity">
    <text evidence="1">Belongs to the UDP-glycosyltransferase family.</text>
</comment>
<dbReference type="RefSeq" id="WP_106188951.1">
    <property type="nucleotide sequence ID" value="NZ_PVTF01000006.1"/>
</dbReference>
<dbReference type="SUPFAM" id="SSF53756">
    <property type="entry name" value="UDP-Glycosyltransferase/glycogen phosphorylase"/>
    <property type="match status" value="1"/>
</dbReference>
<dbReference type="OrthoDB" id="6620093at2"/>
<dbReference type="InterPro" id="IPR035595">
    <property type="entry name" value="UDP_glycos_trans_CS"/>
</dbReference>
<dbReference type="EMBL" id="PVTF01000006">
    <property type="protein sequence ID" value="PRY40386.1"/>
    <property type="molecule type" value="Genomic_DNA"/>
</dbReference>
<evidence type="ECO:0000259" key="3">
    <source>
        <dbReference type="Pfam" id="PF06722"/>
    </source>
</evidence>
<dbReference type="InterPro" id="IPR050426">
    <property type="entry name" value="Glycosyltransferase_28"/>
</dbReference>
<dbReference type="Proteomes" id="UP000239494">
    <property type="component" value="Unassembled WGS sequence"/>
</dbReference>
<evidence type="ECO:0000256" key="2">
    <source>
        <dbReference type="ARBA" id="ARBA00022679"/>
    </source>
</evidence>
<dbReference type="CDD" id="cd03784">
    <property type="entry name" value="GT1_Gtf-like"/>
    <property type="match status" value="1"/>
</dbReference>
<feature type="domain" description="Erythromycin biosynthesis protein CIII-like C-terminal" evidence="3">
    <location>
        <begin position="251"/>
        <end position="373"/>
    </location>
</feature>
<dbReference type="PANTHER" id="PTHR48050:SF13">
    <property type="entry name" value="STEROL 3-BETA-GLUCOSYLTRANSFERASE UGT80A2"/>
    <property type="match status" value="1"/>
</dbReference>
<dbReference type="GO" id="GO:0017000">
    <property type="term" value="P:antibiotic biosynthetic process"/>
    <property type="evidence" value="ECO:0007669"/>
    <property type="project" value="UniProtKB-ARBA"/>
</dbReference>
<dbReference type="NCBIfam" id="TIGR01426">
    <property type="entry name" value="MGT"/>
    <property type="match status" value="1"/>
</dbReference>
<dbReference type="PROSITE" id="PS00375">
    <property type="entry name" value="UDPGT"/>
    <property type="match status" value="1"/>
</dbReference>
<accession>A0A2T0T3Z0</accession>
<name>A0A2T0T3Z0_9PSEU</name>
<evidence type="ECO:0000313" key="5">
    <source>
        <dbReference type="Proteomes" id="UP000239494"/>
    </source>
</evidence>
<keyword evidence="2 4" id="KW-0808">Transferase</keyword>
<keyword evidence="5" id="KW-1185">Reference proteome</keyword>
<dbReference type="PANTHER" id="PTHR48050">
    <property type="entry name" value="STEROL 3-BETA-GLUCOSYLTRANSFERASE"/>
    <property type="match status" value="1"/>
</dbReference>